<comment type="caution">
    <text evidence="1">The sequence shown here is derived from an EMBL/GenBank/DDBJ whole genome shotgun (WGS) entry which is preliminary data.</text>
</comment>
<protein>
    <submittedName>
        <fullName evidence="1">DUF2188 domain-containing protein</fullName>
    </submittedName>
</protein>
<dbReference type="Proteomes" id="UP001429601">
    <property type="component" value="Unassembled WGS sequence"/>
</dbReference>
<dbReference type="EMBL" id="JAAQQR010000001">
    <property type="protein sequence ID" value="NID03914.1"/>
    <property type="molecule type" value="Genomic_DNA"/>
</dbReference>
<evidence type="ECO:0000313" key="1">
    <source>
        <dbReference type="EMBL" id="NID03914.1"/>
    </source>
</evidence>
<keyword evidence="2" id="KW-1185">Reference proteome</keyword>
<evidence type="ECO:0000313" key="2">
    <source>
        <dbReference type="Proteomes" id="UP001429601"/>
    </source>
</evidence>
<accession>A0ABX0Q1W7</accession>
<name>A0ABX0Q1W7_9GAMM</name>
<dbReference type="RefSeq" id="WP_167123019.1">
    <property type="nucleotide sequence ID" value="NZ_JAAQQR010000001.1"/>
</dbReference>
<reference evidence="1 2" key="1">
    <citation type="journal article" date="2011" name="Curr. Microbiol.">
        <title>Luteibacter jiangsuensis sp. nov.: a methamidophos-degrading bacterium isolated from a methamidophos-manufacturing factory.</title>
        <authorList>
            <person name="Wang L."/>
            <person name="Wang G.L."/>
            <person name="Li S.P."/>
            <person name="Jiang J.D."/>
        </authorList>
    </citation>
    <scope>NUCLEOTIDE SEQUENCE [LARGE SCALE GENOMIC DNA]</scope>
    <source>
        <strain evidence="1 2">CGMCC 1.10133</strain>
    </source>
</reference>
<organism evidence="1 2">
    <name type="scientific">Luteibacter jiangsuensis</name>
    <dbReference type="NCBI Taxonomy" id="637577"/>
    <lineage>
        <taxon>Bacteria</taxon>
        <taxon>Pseudomonadati</taxon>
        <taxon>Pseudomonadota</taxon>
        <taxon>Gammaproteobacteria</taxon>
        <taxon>Lysobacterales</taxon>
        <taxon>Rhodanobacteraceae</taxon>
        <taxon>Luteibacter</taxon>
    </lineage>
</organism>
<proteinExistence type="predicted"/>
<gene>
    <name evidence="1" type="ORF">HBF26_03390</name>
</gene>
<sequence>MTRVYEIPYQPDDGSSWTVRLAGVPVGRFPSRFEALRAAVNLAAADGAGATIGVEGADGIWRPFGSDAKRPVSVQAVPMRRLSAVR</sequence>